<dbReference type="AlphaFoldDB" id="A0A2G6KDC1"/>
<evidence type="ECO:0000313" key="1">
    <source>
        <dbReference type="EMBL" id="PIE33380.1"/>
    </source>
</evidence>
<dbReference type="Proteomes" id="UP000230821">
    <property type="component" value="Unassembled WGS sequence"/>
</dbReference>
<dbReference type="InterPro" id="IPR052949">
    <property type="entry name" value="PA_immunity-related"/>
</dbReference>
<dbReference type="InterPro" id="IPR001646">
    <property type="entry name" value="5peptide_repeat"/>
</dbReference>
<protein>
    <recommendedName>
        <fullName evidence="3">Pentapeptide repeat-containing protein</fullName>
    </recommendedName>
</protein>
<dbReference type="PANTHER" id="PTHR42999">
    <property type="entry name" value="ANTIBIOTIC RESISTANCE PROTEIN MCBG"/>
    <property type="match status" value="1"/>
</dbReference>
<name>A0A2G6KDC1_9BACT</name>
<organism evidence="1 2">
    <name type="scientific">candidate division KSB3 bacterium</name>
    <dbReference type="NCBI Taxonomy" id="2044937"/>
    <lineage>
        <taxon>Bacteria</taxon>
        <taxon>candidate division KSB3</taxon>
    </lineage>
</organism>
<proteinExistence type="predicted"/>
<dbReference type="PANTHER" id="PTHR42999:SF1">
    <property type="entry name" value="PENTAPEPTIDE REPEAT-CONTAINING PROTEIN"/>
    <property type="match status" value="1"/>
</dbReference>
<dbReference type="Pfam" id="PF00805">
    <property type="entry name" value="Pentapeptide"/>
    <property type="match status" value="1"/>
</dbReference>
<dbReference type="EMBL" id="PDSK01000099">
    <property type="protein sequence ID" value="PIE33380.1"/>
    <property type="molecule type" value="Genomic_DNA"/>
</dbReference>
<evidence type="ECO:0008006" key="3">
    <source>
        <dbReference type="Google" id="ProtNLM"/>
    </source>
</evidence>
<evidence type="ECO:0000313" key="2">
    <source>
        <dbReference type="Proteomes" id="UP000230821"/>
    </source>
</evidence>
<reference evidence="1 2" key="1">
    <citation type="submission" date="2017-10" db="EMBL/GenBank/DDBJ databases">
        <title>Novel microbial diversity and functional potential in the marine mammal oral microbiome.</title>
        <authorList>
            <person name="Dudek N.K."/>
            <person name="Sun C.L."/>
            <person name="Burstein D."/>
            <person name="Kantor R.S."/>
            <person name="Aliaga Goltsman D.S."/>
            <person name="Bik E.M."/>
            <person name="Thomas B.C."/>
            <person name="Banfield J.F."/>
            <person name="Relman D.A."/>
        </authorList>
    </citation>
    <scope>NUCLEOTIDE SEQUENCE [LARGE SCALE GENOMIC DNA]</scope>
    <source>
        <strain evidence="1">DOLJORAL78_47_16</strain>
    </source>
</reference>
<dbReference type="SUPFAM" id="SSF141571">
    <property type="entry name" value="Pentapeptide repeat-like"/>
    <property type="match status" value="1"/>
</dbReference>
<dbReference type="Pfam" id="PF13599">
    <property type="entry name" value="Pentapeptide_4"/>
    <property type="match status" value="1"/>
</dbReference>
<gene>
    <name evidence="1" type="ORF">CSA56_11920</name>
</gene>
<dbReference type="Gene3D" id="2.160.20.80">
    <property type="entry name" value="E3 ubiquitin-protein ligase SopA"/>
    <property type="match status" value="1"/>
</dbReference>
<sequence length="199" mass="22749">MSILDEREEFDNQVFDSVRIENEHLEFKKFEDCIFQECTFSETLFRDCKFFNCTFKSCRLSLIQVKSSAFMGVKFEESDIIGVDWTEASWPKTGLHSIDFFKSVINHSTFTGLSLKRIHITGCVARNVDFAEADLSQADCTGTDFAQSRFLYTNLTQADFSGSRQYAISPDLNTLKKTKFSLPEAISLLYGLDIILDET</sequence>
<accession>A0A2G6KDC1</accession>
<comment type="caution">
    <text evidence="1">The sequence shown here is derived from an EMBL/GenBank/DDBJ whole genome shotgun (WGS) entry which is preliminary data.</text>
</comment>